<dbReference type="Pfam" id="PF10722">
    <property type="entry name" value="YbjN"/>
    <property type="match status" value="1"/>
</dbReference>
<dbReference type="InterPro" id="IPR019660">
    <property type="entry name" value="Put_sensory_transdc_reg_YbjN"/>
</dbReference>
<dbReference type="AlphaFoldDB" id="A0A9D1KIE9"/>
<organism evidence="1 2">
    <name type="scientific">Candidatus Cryptobacteroides merdipullorum</name>
    <dbReference type="NCBI Taxonomy" id="2840771"/>
    <lineage>
        <taxon>Bacteria</taxon>
        <taxon>Pseudomonadati</taxon>
        <taxon>Bacteroidota</taxon>
        <taxon>Bacteroidia</taxon>
        <taxon>Bacteroidales</taxon>
        <taxon>Candidatus Cryptobacteroides</taxon>
    </lineage>
</organism>
<reference evidence="1" key="1">
    <citation type="submission" date="2020-10" db="EMBL/GenBank/DDBJ databases">
        <authorList>
            <person name="Gilroy R."/>
        </authorList>
    </citation>
    <scope>NUCLEOTIDE SEQUENCE</scope>
    <source>
        <strain evidence="1">ChiHecec2B26-709</strain>
    </source>
</reference>
<gene>
    <name evidence="1" type="ORF">IAC35_02320</name>
</gene>
<protein>
    <submittedName>
        <fullName evidence="1">YbjN domain-containing protein</fullName>
    </submittedName>
</protein>
<dbReference type="Proteomes" id="UP000886881">
    <property type="component" value="Unassembled WGS sequence"/>
</dbReference>
<accession>A0A9D1KIE9</accession>
<sequence length="137" mass="16013">MINSIDINLIRSMCDKANLATTVDNDGDLYLLLNADQDYGHNVIVFFSVTDNKWLRTFAMTDMEIPQNRLGDAMVRVNRYNEKNYLMKAYITENGRLFVERNELIDENVSEEFVINNCVKIFPPAAWSFFKEYFGNF</sequence>
<evidence type="ECO:0000313" key="1">
    <source>
        <dbReference type="EMBL" id="HIT46675.1"/>
    </source>
</evidence>
<comment type="caution">
    <text evidence="1">The sequence shown here is derived from an EMBL/GenBank/DDBJ whole genome shotgun (WGS) entry which is preliminary data.</text>
</comment>
<reference evidence="1" key="2">
    <citation type="journal article" date="2021" name="PeerJ">
        <title>Extensive microbial diversity within the chicken gut microbiome revealed by metagenomics and culture.</title>
        <authorList>
            <person name="Gilroy R."/>
            <person name="Ravi A."/>
            <person name="Getino M."/>
            <person name="Pursley I."/>
            <person name="Horton D.L."/>
            <person name="Alikhan N.F."/>
            <person name="Baker D."/>
            <person name="Gharbi K."/>
            <person name="Hall N."/>
            <person name="Watson M."/>
            <person name="Adriaenssens E.M."/>
            <person name="Foster-Nyarko E."/>
            <person name="Jarju S."/>
            <person name="Secka A."/>
            <person name="Antonio M."/>
            <person name="Oren A."/>
            <person name="Chaudhuri R.R."/>
            <person name="La Ragione R."/>
            <person name="Hildebrand F."/>
            <person name="Pallen M.J."/>
        </authorList>
    </citation>
    <scope>NUCLEOTIDE SEQUENCE</scope>
    <source>
        <strain evidence="1">ChiHecec2B26-709</strain>
    </source>
</reference>
<name>A0A9D1KIE9_9BACT</name>
<proteinExistence type="predicted"/>
<dbReference type="EMBL" id="DVLC01000044">
    <property type="protein sequence ID" value="HIT46675.1"/>
    <property type="molecule type" value="Genomic_DNA"/>
</dbReference>
<evidence type="ECO:0000313" key="2">
    <source>
        <dbReference type="Proteomes" id="UP000886881"/>
    </source>
</evidence>